<evidence type="ECO:0000313" key="4">
    <source>
        <dbReference type="Proteomes" id="UP001523216"/>
    </source>
</evidence>
<dbReference type="RefSeq" id="WP_251803113.1">
    <property type="nucleotide sequence ID" value="NZ_JAMQOL010000059.1"/>
</dbReference>
<dbReference type="EMBL" id="JAMQOL010000059">
    <property type="protein sequence ID" value="MCM4083412.1"/>
    <property type="molecule type" value="Genomic_DNA"/>
</dbReference>
<dbReference type="Proteomes" id="UP001523216">
    <property type="component" value="Unassembled WGS sequence"/>
</dbReference>
<name>A0ABT0YBJ6_9ACTN</name>
<dbReference type="SUPFAM" id="SSF53098">
    <property type="entry name" value="Ribonuclease H-like"/>
    <property type="match status" value="1"/>
</dbReference>
<dbReference type="PROSITE" id="PS50994">
    <property type="entry name" value="INTEGRASE"/>
    <property type="match status" value="1"/>
</dbReference>
<dbReference type="InterPro" id="IPR036397">
    <property type="entry name" value="RNaseH_sf"/>
</dbReference>
<dbReference type="InterPro" id="IPR001584">
    <property type="entry name" value="Integrase_cat-core"/>
</dbReference>
<evidence type="ECO:0000259" key="2">
    <source>
        <dbReference type="PROSITE" id="PS50994"/>
    </source>
</evidence>
<accession>A0ABT0YBJ6</accession>
<reference evidence="3 4" key="1">
    <citation type="submission" date="2022-06" db="EMBL/GenBank/DDBJ databases">
        <title>Actinoplanes abujensis sp. nov., isolated from Nigerian arid soil.</title>
        <authorList>
            <person name="Ding P."/>
        </authorList>
    </citation>
    <scope>NUCLEOTIDE SEQUENCE [LARGE SCALE GENOMIC DNA]</scope>
    <source>
        <strain evidence="4">TRM88002</strain>
    </source>
</reference>
<dbReference type="Gene3D" id="3.30.420.10">
    <property type="entry name" value="Ribonuclease H-like superfamily/Ribonuclease H"/>
    <property type="match status" value="1"/>
</dbReference>
<comment type="caution">
    <text evidence="3">The sequence shown here is derived from an EMBL/GenBank/DDBJ whole genome shotgun (WGS) entry which is preliminary data.</text>
</comment>
<organism evidence="3 4">
    <name type="scientific">Paractinoplanes hotanensis</name>
    <dbReference type="NCBI Taxonomy" id="2906497"/>
    <lineage>
        <taxon>Bacteria</taxon>
        <taxon>Bacillati</taxon>
        <taxon>Actinomycetota</taxon>
        <taxon>Actinomycetes</taxon>
        <taxon>Micromonosporales</taxon>
        <taxon>Micromonosporaceae</taxon>
        <taxon>Paractinoplanes</taxon>
    </lineage>
</organism>
<keyword evidence="4" id="KW-1185">Reference proteome</keyword>
<protein>
    <submittedName>
        <fullName evidence="3">Transposase family protein</fullName>
    </submittedName>
</protein>
<dbReference type="InterPro" id="IPR012337">
    <property type="entry name" value="RNaseH-like_sf"/>
</dbReference>
<feature type="region of interest" description="Disordered" evidence="1">
    <location>
        <begin position="136"/>
        <end position="200"/>
    </location>
</feature>
<feature type="domain" description="Integrase catalytic" evidence="2">
    <location>
        <begin position="10"/>
        <end position="127"/>
    </location>
</feature>
<proteinExistence type="predicted"/>
<evidence type="ECO:0000256" key="1">
    <source>
        <dbReference type="SAM" id="MobiDB-lite"/>
    </source>
</evidence>
<gene>
    <name evidence="3" type="ORF">LXN57_38275</name>
</gene>
<evidence type="ECO:0000313" key="3">
    <source>
        <dbReference type="EMBL" id="MCM4083412.1"/>
    </source>
</evidence>
<sequence>MDTSWRTFLRAQAHGLLAIDFFHVDTILLRRSYVLVVMEVATRRVHLLGVTTNPDHAWVVQQARNLVMDLCDRAGRFRFLIRDRDGKYSAAFDEVFTSEGITVVKIPPRTPRANCNIERWGRSLRQECTDRLLIYNETTRPHGGQRARGPLQRPPTASRPAAVATKPRPGRRHRDGRPGTTPATPRRRDQRIPSGSLTRSSKCQLTAMYGVMAPYMAGTSSTCSSGGTSPW</sequence>